<dbReference type="SUPFAM" id="SSF54909">
    <property type="entry name" value="Dimeric alpha+beta barrel"/>
    <property type="match status" value="1"/>
</dbReference>
<dbReference type="Gene3D" id="3.30.70.100">
    <property type="match status" value="1"/>
</dbReference>
<dbReference type="EMBL" id="CP031598">
    <property type="protein sequence ID" value="QEW25357.1"/>
    <property type="molecule type" value="Genomic_DNA"/>
</dbReference>
<dbReference type="OrthoDB" id="3034735at2"/>
<organism evidence="1 2">
    <name type="scientific">Roseovarius indicus</name>
    <dbReference type="NCBI Taxonomy" id="540747"/>
    <lineage>
        <taxon>Bacteria</taxon>
        <taxon>Pseudomonadati</taxon>
        <taxon>Pseudomonadota</taxon>
        <taxon>Alphaproteobacteria</taxon>
        <taxon>Rhodobacterales</taxon>
        <taxon>Roseobacteraceae</taxon>
        <taxon>Roseovarius</taxon>
    </lineage>
</organism>
<proteinExistence type="predicted"/>
<sequence length="113" mass="13224">MAKYKLIVLINAIEGREDEFNDWFTNQHMHDGLKVPGMKTAQRFELTDDQWPEASRQWRYMTLYDVETDDIAGVIAELRRRGGTEEMPSTDTIQPPVYIHVYEPITEMVESSE</sequence>
<dbReference type="KEGG" id="rid:RIdsm_01143"/>
<dbReference type="AlphaFoldDB" id="A0A5P3A7I4"/>
<name>A0A5P3A7I4_9RHOB</name>
<dbReference type="RefSeq" id="WP_057821104.1">
    <property type="nucleotide sequence ID" value="NZ_CAXRJZ010000067.1"/>
</dbReference>
<dbReference type="Proteomes" id="UP000325785">
    <property type="component" value="Chromosome"/>
</dbReference>
<protein>
    <submittedName>
        <fullName evidence="1">Uncharacterized protein</fullName>
    </submittedName>
</protein>
<reference evidence="1 2" key="1">
    <citation type="submission" date="2018-08" db="EMBL/GenBank/DDBJ databases">
        <title>Genetic Globetrotter - A new plasmid hitch-hiking vast phylogenetic and geographic distances.</title>
        <authorList>
            <person name="Vollmers J."/>
            <person name="Petersen J."/>
        </authorList>
    </citation>
    <scope>NUCLEOTIDE SEQUENCE [LARGE SCALE GENOMIC DNA]</scope>
    <source>
        <strain evidence="1 2">DSM 26383</strain>
    </source>
</reference>
<gene>
    <name evidence="1" type="ORF">RIdsm_01143</name>
</gene>
<accession>A0A5P3A7I4</accession>
<evidence type="ECO:0000313" key="1">
    <source>
        <dbReference type="EMBL" id="QEW25357.1"/>
    </source>
</evidence>
<evidence type="ECO:0000313" key="2">
    <source>
        <dbReference type="Proteomes" id="UP000325785"/>
    </source>
</evidence>
<dbReference type="InterPro" id="IPR011008">
    <property type="entry name" value="Dimeric_a/b-barrel"/>
</dbReference>